<keyword evidence="8" id="KW-1185">Reference proteome</keyword>
<reference evidence="7" key="1">
    <citation type="submission" date="2022-07" db="EMBL/GenBank/DDBJ databases">
        <authorList>
            <person name="Macas J."/>
            <person name="Novak P."/>
            <person name="Neumann P."/>
        </authorList>
    </citation>
    <scope>NUCLEOTIDE SEQUENCE</scope>
</reference>
<keyword evidence="3" id="KW-0862">Zinc</keyword>
<name>A0AAV0ER65_9ASTE</name>
<protein>
    <recommendedName>
        <fullName evidence="6">SWIM-type domain-containing protein</fullName>
    </recommendedName>
</protein>
<evidence type="ECO:0000256" key="3">
    <source>
        <dbReference type="ARBA" id="ARBA00022833"/>
    </source>
</evidence>
<feature type="domain" description="SWIM-type" evidence="6">
    <location>
        <begin position="647"/>
        <end position="679"/>
    </location>
</feature>
<dbReference type="PANTHER" id="PTHR31973">
    <property type="entry name" value="POLYPROTEIN, PUTATIVE-RELATED"/>
    <property type="match status" value="1"/>
</dbReference>
<dbReference type="PROSITE" id="PS50966">
    <property type="entry name" value="ZF_SWIM"/>
    <property type="match status" value="1"/>
</dbReference>
<proteinExistence type="predicted"/>
<evidence type="ECO:0000256" key="2">
    <source>
        <dbReference type="ARBA" id="ARBA00022771"/>
    </source>
</evidence>
<gene>
    <name evidence="7" type="ORF">CEPIT_LOCUS26973</name>
</gene>
<dbReference type="InterPro" id="IPR018289">
    <property type="entry name" value="MULE_transposase_dom"/>
</dbReference>
<evidence type="ECO:0000256" key="5">
    <source>
        <dbReference type="SAM" id="MobiDB-lite"/>
    </source>
</evidence>
<dbReference type="InterPro" id="IPR004332">
    <property type="entry name" value="Transposase_MuDR"/>
</dbReference>
<dbReference type="EMBL" id="CAMAPF010000938">
    <property type="protein sequence ID" value="CAH9125719.1"/>
    <property type="molecule type" value="Genomic_DNA"/>
</dbReference>
<dbReference type="InterPro" id="IPR006564">
    <property type="entry name" value="Znf_PMZ"/>
</dbReference>
<keyword evidence="1" id="KW-0479">Metal-binding</keyword>
<keyword evidence="2 4" id="KW-0863">Zinc-finger</keyword>
<organism evidence="7 8">
    <name type="scientific">Cuscuta epithymum</name>
    <dbReference type="NCBI Taxonomy" id="186058"/>
    <lineage>
        <taxon>Eukaryota</taxon>
        <taxon>Viridiplantae</taxon>
        <taxon>Streptophyta</taxon>
        <taxon>Embryophyta</taxon>
        <taxon>Tracheophyta</taxon>
        <taxon>Spermatophyta</taxon>
        <taxon>Magnoliopsida</taxon>
        <taxon>eudicotyledons</taxon>
        <taxon>Gunneridae</taxon>
        <taxon>Pentapetalae</taxon>
        <taxon>asterids</taxon>
        <taxon>lamiids</taxon>
        <taxon>Solanales</taxon>
        <taxon>Convolvulaceae</taxon>
        <taxon>Cuscuteae</taxon>
        <taxon>Cuscuta</taxon>
        <taxon>Cuscuta subgen. Cuscuta</taxon>
    </lineage>
</organism>
<dbReference type="Pfam" id="PF03108">
    <property type="entry name" value="DBD_Tnp_Mut"/>
    <property type="match status" value="1"/>
</dbReference>
<dbReference type="Pfam" id="PF10551">
    <property type="entry name" value="MULE"/>
    <property type="match status" value="1"/>
</dbReference>
<feature type="region of interest" description="Disordered" evidence="5">
    <location>
        <begin position="725"/>
        <end position="776"/>
    </location>
</feature>
<feature type="compositionally biased region" description="Basic residues" evidence="5">
    <location>
        <begin position="734"/>
        <end position="743"/>
    </location>
</feature>
<dbReference type="PANTHER" id="PTHR31973:SF113">
    <property type="entry name" value="PROTEIN FAR1-RELATED SEQUENCE 5-LIKE"/>
    <property type="match status" value="1"/>
</dbReference>
<dbReference type="Proteomes" id="UP001152523">
    <property type="component" value="Unassembled WGS sequence"/>
</dbReference>
<evidence type="ECO:0000256" key="4">
    <source>
        <dbReference type="PROSITE-ProRule" id="PRU00325"/>
    </source>
</evidence>
<dbReference type="GO" id="GO:0008270">
    <property type="term" value="F:zinc ion binding"/>
    <property type="evidence" value="ECO:0007669"/>
    <property type="project" value="UniProtKB-KW"/>
</dbReference>
<accession>A0AAV0ER65</accession>
<dbReference type="InterPro" id="IPR007527">
    <property type="entry name" value="Znf_SWIM"/>
</dbReference>
<evidence type="ECO:0000313" key="7">
    <source>
        <dbReference type="EMBL" id="CAH9125719.1"/>
    </source>
</evidence>
<evidence type="ECO:0000313" key="8">
    <source>
        <dbReference type="Proteomes" id="UP001152523"/>
    </source>
</evidence>
<dbReference type="SMART" id="SM00575">
    <property type="entry name" value="ZnF_PMZ"/>
    <property type="match status" value="1"/>
</dbReference>
<dbReference type="AlphaFoldDB" id="A0AAV0ER65"/>
<evidence type="ECO:0000259" key="6">
    <source>
        <dbReference type="PROSITE" id="PS50966"/>
    </source>
</evidence>
<sequence>MEDEGGSYRWYETEDYTRMKRLQQVMLTLFFDGRWNKDKKFVYRATYGLLINPNASYCDLLYEIRGTVELQQNVNILSISYQIDETFEPTIIDNDQSVRFYLHLKTGVKSEVGKYPLCIQIENDKVVPDVDMDCHSDTWEEVGQSEFNLNDEYPRTDVTMTRNSEVCTGPPSTAGQLTTCSTSSLLSCMDGSRSEILDGMDTTLRINGLYPSKEEFKETLQIYALHNKFEFETKTSNPWVLHVICVDQNCKWAVRGVRIKESDYFQIKRFDNVHSCSIDYRLGANRQATAAVIGKLIKHQYLDASRKPYQPKAIMADLSRELGLNVSYKKAWRGKERALTSISGTNIESYGKLPTLCYMLKKTNPGSLVLLDTDKKGNFKTLFMSLGAWREGWAFCRPVISVDGSFLKAKFRGTILSACSLDANRQIFPVAFGICERENKESWSWFFNKLKEAIGVRADLCIVSDRNEGLIRAAQDIYPEADHGHCVQHILGNITSKYKGNSKRVTTFFNAAARAATERKWEYFMKLLDAEDPQIRQFLEKIGHDKWARCKFARRRYSMVTSNNAESLNAMDATAREYPISMLIEFLRSRMQTWFHDRRKLAIENNSKLSLAAEEVLVNLLNDSTGMIVRPSTAYLFEVIDKACRAYIVDLLERTCTCKEFQLEDFVCVHAVAAIAHRKGLSCYDFVSEYYKNSAWLNAYSGVVYPLGEYSVDDIPMEDRNRVVKPPVSDKKTAGRPKNKRIPSKGEFVSRQTCGRCKQHGHNQKTCHNPIPRVPR</sequence>
<evidence type="ECO:0000256" key="1">
    <source>
        <dbReference type="ARBA" id="ARBA00022723"/>
    </source>
</evidence>
<comment type="caution">
    <text evidence="7">The sequence shown here is derived from an EMBL/GenBank/DDBJ whole genome shotgun (WGS) entry which is preliminary data.</text>
</comment>
<dbReference type="Pfam" id="PF04434">
    <property type="entry name" value="SWIM"/>
    <property type="match status" value="1"/>
</dbReference>